<gene>
    <name evidence="2" type="ORF">N0B51_03815</name>
</gene>
<dbReference type="RefSeq" id="WP_259960898.1">
    <property type="nucleotide sequence ID" value="NZ_JAOAMV010000002.1"/>
</dbReference>
<feature type="transmembrane region" description="Helical" evidence="1">
    <location>
        <begin position="290"/>
        <end position="311"/>
    </location>
</feature>
<dbReference type="EMBL" id="JAOAMV010000002">
    <property type="protein sequence ID" value="MCT2558101.1"/>
    <property type="molecule type" value="Genomic_DNA"/>
</dbReference>
<dbReference type="Gene3D" id="1.20.1530.20">
    <property type="match status" value="1"/>
</dbReference>
<reference evidence="2" key="1">
    <citation type="submission" date="2022-09" db="EMBL/GenBank/DDBJ databases">
        <title>The genome sequence of Tsuneonella sp. YG55.</title>
        <authorList>
            <person name="Liu Y."/>
        </authorList>
    </citation>
    <scope>NUCLEOTIDE SEQUENCE</scope>
    <source>
        <strain evidence="2">YG55</strain>
    </source>
</reference>
<dbReference type="PANTHER" id="PTHR18640:SF5">
    <property type="entry name" value="SODIUM_BILE ACID COTRANSPORTER 7"/>
    <property type="match status" value="1"/>
</dbReference>
<feature type="transmembrane region" description="Helical" evidence="1">
    <location>
        <begin position="38"/>
        <end position="55"/>
    </location>
</feature>
<protein>
    <submittedName>
        <fullName evidence="2">Bile acid:sodium symporter</fullName>
    </submittedName>
</protein>
<dbReference type="PANTHER" id="PTHR18640">
    <property type="entry name" value="SOLUTE CARRIER FAMILY 10 MEMBER 7"/>
    <property type="match status" value="1"/>
</dbReference>
<feature type="transmembrane region" description="Helical" evidence="1">
    <location>
        <begin position="262"/>
        <end position="284"/>
    </location>
</feature>
<dbReference type="Proteomes" id="UP001142648">
    <property type="component" value="Unassembled WGS sequence"/>
</dbReference>
<feature type="transmembrane region" description="Helical" evidence="1">
    <location>
        <begin position="130"/>
        <end position="153"/>
    </location>
</feature>
<keyword evidence="1" id="KW-0812">Transmembrane</keyword>
<evidence type="ECO:0000313" key="2">
    <source>
        <dbReference type="EMBL" id="MCT2558101.1"/>
    </source>
</evidence>
<dbReference type="AlphaFoldDB" id="A0A9X2W138"/>
<keyword evidence="3" id="KW-1185">Reference proteome</keyword>
<sequence>MRLFAKIDLMVRLLLLAILLASVLPATGEARLMAQWVSNAAIFVLFLLNGLRLPRHEVMEGLGHSRFLLPVALWCFGAMALFGKGLAVALSGALPPLVALGFLYLGVLPSTVQSATAYSSLAGGNVSRSVVAAALTNIVGVFACAPLFAALGGGGAVELGLAGLGKVFGILILPFAIGQVLQGRLRSWVDGHRGLVTWMDRLSIAIAVYVAFSGAVEQGLWTRVGVGEWALLLGAVSAMLVFAFAGSWGLGGAIGLGRPERVAFLFAGAHKSVAMGAPLAAVLFPPQVAGMVLLPLLAYHLLQLVVSAPIANRLAARPGRAPDCAG</sequence>
<feature type="transmembrane region" description="Helical" evidence="1">
    <location>
        <begin position="229"/>
        <end position="250"/>
    </location>
</feature>
<dbReference type="Pfam" id="PF13593">
    <property type="entry name" value="SBF_like"/>
    <property type="match status" value="1"/>
</dbReference>
<proteinExistence type="predicted"/>
<feature type="transmembrane region" description="Helical" evidence="1">
    <location>
        <begin position="202"/>
        <end position="223"/>
    </location>
</feature>
<dbReference type="InterPro" id="IPR016833">
    <property type="entry name" value="Put_Na-Bile_cotransptr"/>
</dbReference>
<feature type="transmembrane region" description="Helical" evidence="1">
    <location>
        <begin position="67"/>
        <end position="91"/>
    </location>
</feature>
<evidence type="ECO:0000313" key="3">
    <source>
        <dbReference type="Proteomes" id="UP001142648"/>
    </source>
</evidence>
<evidence type="ECO:0000256" key="1">
    <source>
        <dbReference type="SAM" id="Phobius"/>
    </source>
</evidence>
<dbReference type="InterPro" id="IPR038770">
    <property type="entry name" value="Na+/solute_symporter_sf"/>
</dbReference>
<accession>A0A9X2W138</accession>
<keyword evidence="1" id="KW-1133">Transmembrane helix</keyword>
<feature type="transmembrane region" description="Helical" evidence="1">
    <location>
        <begin position="97"/>
        <end position="118"/>
    </location>
</feature>
<organism evidence="2 3">
    <name type="scientific">Tsuneonella litorea</name>
    <dbReference type="NCBI Taxonomy" id="2976475"/>
    <lineage>
        <taxon>Bacteria</taxon>
        <taxon>Pseudomonadati</taxon>
        <taxon>Pseudomonadota</taxon>
        <taxon>Alphaproteobacteria</taxon>
        <taxon>Sphingomonadales</taxon>
        <taxon>Erythrobacteraceae</taxon>
        <taxon>Tsuneonella</taxon>
    </lineage>
</organism>
<dbReference type="GO" id="GO:0005886">
    <property type="term" value="C:plasma membrane"/>
    <property type="evidence" value="ECO:0007669"/>
    <property type="project" value="TreeGrafter"/>
</dbReference>
<keyword evidence="1" id="KW-0472">Membrane</keyword>
<feature type="transmembrane region" description="Helical" evidence="1">
    <location>
        <begin position="159"/>
        <end position="181"/>
    </location>
</feature>
<comment type="caution">
    <text evidence="2">The sequence shown here is derived from an EMBL/GenBank/DDBJ whole genome shotgun (WGS) entry which is preliminary data.</text>
</comment>
<dbReference type="PIRSF" id="PIRSF026166">
    <property type="entry name" value="UCP026166"/>
    <property type="match status" value="1"/>
</dbReference>
<name>A0A9X2W138_9SPHN</name>